<dbReference type="Pfam" id="PF13450">
    <property type="entry name" value="NAD_binding_8"/>
    <property type="match status" value="1"/>
</dbReference>
<dbReference type="Gene3D" id="3.90.660.10">
    <property type="match status" value="1"/>
</dbReference>
<evidence type="ECO:0000313" key="1">
    <source>
        <dbReference type="EMBL" id="AAW75119.1"/>
    </source>
</evidence>
<protein>
    <submittedName>
        <fullName evidence="1">Predicted NAD/FAD-dependent oxidoreductase</fullName>
    </submittedName>
</protein>
<accession>Q5H1Q2</accession>
<dbReference type="AlphaFoldDB" id="Q5H1Q2"/>
<dbReference type="EMBL" id="AE013598">
    <property type="protein sequence ID" value="AAW75119.1"/>
    <property type="molecule type" value="Genomic_DNA"/>
</dbReference>
<dbReference type="KEGG" id="xoo:XOO1865"/>
<gene>
    <name evidence="1" type="ordered locus">XOO1865</name>
</gene>
<dbReference type="PANTHER" id="PTHR16128:SF5">
    <property type="entry name" value="FAD_NAD(P)-BINDING OXIDOREDUCTASE FAMILY PROTEIN"/>
    <property type="match status" value="1"/>
</dbReference>
<dbReference type="InterPro" id="IPR036188">
    <property type="entry name" value="FAD/NAD-bd_sf"/>
</dbReference>
<dbReference type="Gene3D" id="3.50.50.60">
    <property type="entry name" value="FAD/NAD(P)-binding domain"/>
    <property type="match status" value="1"/>
</dbReference>
<dbReference type="STRING" id="291331.XOO1865"/>
<dbReference type="HOGENOM" id="CLU_036034_0_0_6"/>
<sequence>MGRMPADRTAARCDLHACCMHRHASNGMTLPARAQTVAVIGAGLAGLACAQQLQAAGYAVTLFDQADAPGGRMRHCAGQEWQCDYGAQYFTARDPAFAAVVDAWIDAGVAAPWQARIASWDGAQISRSQNALTRYVGVPDMAAPARWLAANLDVHLCTEACALQLGVQGWSVSFAQDAATHMFDAVLLAVPAPDAVALVAQIAPAFASIAQQAHMHPAWAVMAHFDGPIDPGYDALFVNAGPLRWVARNASKPARAGVETWLLHATAEWSQTHGDATPANVIASLSPELAALGLPMPQSCDAFFWTVASSAPALQIGCAWDAQLGLGMCGDWMAGGKVEGAWQSGVALARCVSADDVPRSGCN</sequence>
<dbReference type="PRINTS" id="PR00419">
    <property type="entry name" value="ADXRDTASE"/>
</dbReference>
<dbReference type="PANTHER" id="PTHR16128">
    <property type="entry name" value="FAD/NAD(P)-BINDING OXIDOREDUCTASE FAMILY PROTEIN"/>
    <property type="match status" value="1"/>
</dbReference>
<organism evidence="1 2">
    <name type="scientific">Xanthomonas oryzae pv. oryzae (strain KACC10331 / KXO85)</name>
    <dbReference type="NCBI Taxonomy" id="291331"/>
    <lineage>
        <taxon>Bacteria</taxon>
        <taxon>Pseudomonadati</taxon>
        <taxon>Pseudomonadota</taxon>
        <taxon>Gammaproteobacteria</taxon>
        <taxon>Lysobacterales</taxon>
        <taxon>Lysobacteraceae</taxon>
        <taxon>Xanthomonas</taxon>
    </lineage>
</organism>
<keyword evidence="2" id="KW-1185">Reference proteome</keyword>
<proteinExistence type="predicted"/>
<dbReference type="Proteomes" id="UP000006735">
    <property type="component" value="Chromosome"/>
</dbReference>
<dbReference type="SUPFAM" id="SSF51905">
    <property type="entry name" value="FAD/NAD(P)-binding domain"/>
    <property type="match status" value="1"/>
</dbReference>
<name>Q5H1Q2_XANOR</name>
<evidence type="ECO:0000313" key="2">
    <source>
        <dbReference type="Proteomes" id="UP000006735"/>
    </source>
</evidence>
<reference evidence="1 2" key="1">
    <citation type="journal article" date="2005" name="Nucleic Acids Res.">
        <title>The genome sequence of Xanthomonas oryzae pathovar oryzae KACC10331, the bacterial blight pathogen of rice.</title>
        <authorList>
            <person name="Lee B.M."/>
            <person name="Park Y.J."/>
            <person name="Park D.S."/>
            <person name="Kang H.W."/>
            <person name="Kim J.G."/>
            <person name="Song E.S."/>
            <person name="Park I.C."/>
            <person name="Yoon U.H."/>
            <person name="Hahn J.H."/>
            <person name="Koo B.S."/>
            <person name="Lee G.B."/>
            <person name="Kim H."/>
            <person name="Park H.S."/>
            <person name="Yoon K.O."/>
            <person name="Kim J.H."/>
            <person name="Jung C.H."/>
            <person name="Koh N.H."/>
            <person name="Seo J.S."/>
            <person name="Go S.J."/>
        </authorList>
    </citation>
    <scope>NUCLEOTIDE SEQUENCE [LARGE SCALE GENOMIC DNA]</scope>
    <source>
        <strain evidence="2">KACC10331 / KXO85</strain>
    </source>
</reference>
<dbReference type="SUPFAM" id="SSF88633">
    <property type="entry name" value="Positive stranded ssRNA viruses"/>
    <property type="match status" value="1"/>
</dbReference>